<dbReference type="PANTHER" id="PTHR12811">
    <property type="entry name" value="VACUOLAR PROTEIN SORTING VPS16"/>
    <property type="match status" value="1"/>
</dbReference>
<evidence type="ECO:0000259" key="1">
    <source>
        <dbReference type="Pfam" id="PF04841"/>
    </source>
</evidence>
<dbReference type="Proteomes" id="UP001177003">
    <property type="component" value="Chromosome 2"/>
</dbReference>
<gene>
    <name evidence="2" type="ORF">LSALG_LOCUS10705</name>
</gene>
<dbReference type="PANTHER" id="PTHR12811:SF0">
    <property type="entry name" value="VACUOLAR PROTEIN SORTING-ASSOCIATED PROTEIN 16 HOMOLOG"/>
    <property type="match status" value="1"/>
</dbReference>
<keyword evidence="3" id="KW-1185">Reference proteome</keyword>
<feature type="domain" description="Vps16 N-terminal" evidence="1">
    <location>
        <begin position="2"/>
        <end position="102"/>
    </location>
</feature>
<dbReference type="GO" id="GO:0030897">
    <property type="term" value="C:HOPS complex"/>
    <property type="evidence" value="ECO:0007669"/>
    <property type="project" value="TreeGrafter"/>
</dbReference>
<dbReference type="GO" id="GO:0003779">
    <property type="term" value="F:actin binding"/>
    <property type="evidence" value="ECO:0007669"/>
    <property type="project" value="TreeGrafter"/>
</dbReference>
<protein>
    <recommendedName>
        <fullName evidence="1">Vps16 N-terminal domain-containing protein</fullName>
    </recommendedName>
</protein>
<dbReference type="GO" id="GO:0005768">
    <property type="term" value="C:endosome"/>
    <property type="evidence" value="ECO:0007669"/>
    <property type="project" value="TreeGrafter"/>
</dbReference>
<dbReference type="GO" id="GO:0005765">
    <property type="term" value="C:lysosomal membrane"/>
    <property type="evidence" value="ECO:0007669"/>
    <property type="project" value="TreeGrafter"/>
</dbReference>
<reference evidence="2" key="1">
    <citation type="submission" date="2023-04" db="EMBL/GenBank/DDBJ databases">
        <authorList>
            <person name="Vijverberg K."/>
            <person name="Xiong W."/>
            <person name="Schranz E."/>
        </authorList>
    </citation>
    <scope>NUCLEOTIDE SEQUENCE</scope>
</reference>
<dbReference type="GO" id="GO:0042144">
    <property type="term" value="P:vacuole fusion, non-autophagic"/>
    <property type="evidence" value="ECO:0007669"/>
    <property type="project" value="TreeGrafter"/>
</dbReference>
<name>A0AA35YCQ3_LACSI</name>
<organism evidence="2 3">
    <name type="scientific">Lactuca saligna</name>
    <name type="common">Willowleaf lettuce</name>
    <dbReference type="NCBI Taxonomy" id="75948"/>
    <lineage>
        <taxon>Eukaryota</taxon>
        <taxon>Viridiplantae</taxon>
        <taxon>Streptophyta</taxon>
        <taxon>Embryophyta</taxon>
        <taxon>Tracheophyta</taxon>
        <taxon>Spermatophyta</taxon>
        <taxon>Magnoliopsida</taxon>
        <taxon>eudicotyledons</taxon>
        <taxon>Gunneridae</taxon>
        <taxon>Pentapetalae</taxon>
        <taxon>asterids</taxon>
        <taxon>campanulids</taxon>
        <taxon>Asterales</taxon>
        <taxon>Asteraceae</taxon>
        <taxon>Cichorioideae</taxon>
        <taxon>Cichorieae</taxon>
        <taxon>Lactucinae</taxon>
        <taxon>Lactuca</taxon>
    </lineage>
</organism>
<dbReference type="EMBL" id="OX465078">
    <property type="protein sequence ID" value="CAI9270392.1"/>
    <property type="molecule type" value="Genomic_DNA"/>
</dbReference>
<dbReference type="GO" id="GO:0016197">
    <property type="term" value="P:endosomal transport"/>
    <property type="evidence" value="ECO:0007669"/>
    <property type="project" value="TreeGrafter"/>
</dbReference>
<dbReference type="GO" id="GO:0006886">
    <property type="term" value="P:intracellular protein transport"/>
    <property type="evidence" value="ECO:0007669"/>
    <property type="project" value="InterPro"/>
</dbReference>
<dbReference type="AlphaFoldDB" id="A0AA35YCQ3"/>
<proteinExistence type="predicted"/>
<accession>A0AA35YCQ3</accession>
<dbReference type="InterPro" id="IPR006926">
    <property type="entry name" value="Vps16_N"/>
</dbReference>
<dbReference type="InterPro" id="IPR016534">
    <property type="entry name" value="VPS16"/>
</dbReference>
<evidence type="ECO:0000313" key="3">
    <source>
        <dbReference type="Proteomes" id="UP001177003"/>
    </source>
</evidence>
<sequence length="109" mass="12570">MDSVLLYWDDMLLTVGYYGDLVRYLYDEPIILIPECDGARILSNLNMEFLQQVLASTESIFKIGSTEPTTLLYDALDHFDRRNAKVDENLRLIKTSLPEAVKVFRCCKT</sequence>
<dbReference type="Pfam" id="PF04841">
    <property type="entry name" value="Vps16_N"/>
    <property type="match status" value="1"/>
</dbReference>
<evidence type="ECO:0000313" key="2">
    <source>
        <dbReference type="EMBL" id="CAI9270392.1"/>
    </source>
</evidence>